<evidence type="ECO:0000256" key="3">
    <source>
        <dbReference type="ARBA" id="ARBA00022801"/>
    </source>
</evidence>
<dbReference type="PANTHER" id="PTHR42987:SF4">
    <property type="entry name" value="PROTEASE SOHB-RELATED"/>
    <property type="match status" value="1"/>
</dbReference>
<dbReference type="RefSeq" id="WP_075077405.1">
    <property type="nucleotide sequence ID" value="NZ_BDCO01000001.1"/>
</dbReference>
<evidence type="ECO:0000313" key="6">
    <source>
        <dbReference type="EMBL" id="GAT31511.1"/>
    </source>
</evidence>
<protein>
    <submittedName>
        <fullName evidence="6">Protease-4</fullName>
    </submittedName>
</protein>
<dbReference type="STRING" id="690879.TSACC_159"/>
<keyword evidence="3" id="KW-0378">Hydrolase</keyword>
<evidence type="ECO:0000256" key="4">
    <source>
        <dbReference type="ARBA" id="ARBA00022825"/>
    </source>
</evidence>
<dbReference type="Proteomes" id="UP000076023">
    <property type="component" value="Unassembled WGS sequence"/>
</dbReference>
<evidence type="ECO:0000313" key="7">
    <source>
        <dbReference type="Proteomes" id="UP000076023"/>
    </source>
</evidence>
<gene>
    <name evidence="6" type="ORF">TSACC_159</name>
</gene>
<proteinExistence type="inferred from homology"/>
<accession>A0A146G1D5</accession>
<comment type="caution">
    <text evidence="6">The sequence shown here is derived from an EMBL/GenBank/DDBJ whole genome shotgun (WGS) entry which is preliminary data.</text>
</comment>
<dbReference type="OrthoDB" id="9764363at2"/>
<dbReference type="GO" id="GO:0008236">
    <property type="term" value="F:serine-type peptidase activity"/>
    <property type="evidence" value="ECO:0007669"/>
    <property type="project" value="UniProtKB-KW"/>
</dbReference>
<dbReference type="AlphaFoldDB" id="A0A146G1D5"/>
<dbReference type="InterPro" id="IPR004635">
    <property type="entry name" value="Pept_S49_SppA"/>
</dbReference>
<keyword evidence="7" id="KW-1185">Reference proteome</keyword>
<evidence type="ECO:0000259" key="5">
    <source>
        <dbReference type="Pfam" id="PF01343"/>
    </source>
</evidence>
<comment type="similarity">
    <text evidence="1">Belongs to the peptidase S49 family.</text>
</comment>
<dbReference type="Gene3D" id="6.20.330.10">
    <property type="match status" value="1"/>
</dbReference>
<evidence type="ECO:0000256" key="2">
    <source>
        <dbReference type="ARBA" id="ARBA00022670"/>
    </source>
</evidence>
<dbReference type="CDD" id="cd07023">
    <property type="entry name" value="S49_Sppa_N_C"/>
    <property type="match status" value="1"/>
</dbReference>
<dbReference type="EMBL" id="BDCO01000001">
    <property type="protein sequence ID" value="GAT31511.1"/>
    <property type="molecule type" value="Genomic_DNA"/>
</dbReference>
<dbReference type="InterPro" id="IPR029045">
    <property type="entry name" value="ClpP/crotonase-like_dom_sf"/>
</dbReference>
<dbReference type="Gene3D" id="3.90.226.10">
    <property type="entry name" value="2-enoyl-CoA Hydratase, Chain A, domain 1"/>
    <property type="match status" value="1"/>
</dbReference>
<keyword evidence="2 6" id="KW-0645">Protease</keyword>
<feature type="domain" description="Peptidase S49" evidence="5">
    <location>
        <begin position="130"/>
        <end position="278"/>
    </location>
</feature>
<keyword evidence="4" id="KW-0720">Serine protease</keyword>
<sequence>MKKSGCVILALFFLVCISMFANLLLFFALIGSFKGSTSVAGVKVLRPREFEEVVEKEGTTSSSRIAVIPLEGVIAHGAPGPLGEDMVNDFKRALEQARDDDRVKAVIISVDSPGGEVTASDVLYNSLKEFSRHKPSIIYFNSIGASGAYYTACGASWIMCNDTTFTGSIGVIISTLNYRELFGKIGLESVVFKSGKFKDMLNGAREMSPEERAYVEGLVMQSYGRFVGIVAKARKIDENTLRNGVADGRILSGVDAFDAKLVDQLGYIEDAYAKARELGKAPGAQIVRYKRVVTFASLFRAFSETKTPAIKVDVFENLPKLQPGRVYLMPAIFAP</sequence>
<reference evidence="7" key="1">
    <citation type="journal article" date="2017" name="Genome Announc.">
        <title>Draft Genome Sequence of Terrimicrobium sacchariphilum NM-5T, a Facultative Anaerobic Soil Bacterium of the Class Spartobacteria.</title>
        <authorList>
            <person name="Qiu Y.L."/>
            <person name="Tourlousse D.M."/>
            <person name="Matsuura N."/>
            <person name="Ohashi A."/>
            <person name="Sekiguchi Y."/>
        </authorList>
    </citation>
    <scope>NUCLEOTIDE SEQUENCE [LARGE SCALE GENOMIC DNA]</scope>
    <source>
        <strain evidence="7">NM-5</strain>
    </source>
</reference>
<dbReference type="Pfam" id="PF01343">
    <property type="entry name" value="Peptidase_S49"/>
    <property type="match status" value="1"/>
</dbReference>
<organism evidence="6 7">
    <name type="scientific">Terrimicrobium sacchariphilum</name>
    <dbReference type="NCBI Taxonomy" id="690879"/>
    <lineage>
        <taxon>Bacteria</taxon>
        <taxon>Pseudomonadati</taxon>
        <taxon>Verrucomicrobiota</taxon>
        <taxon>Terrimicrobiia</taxon>
        <taxon>Terrimicrobiales</taxon>
        <taxon>Terrimicrobiaceae</taxon>
        <taxon>Terrimicrobium</taxon>
    </lineage>
</organism>
<dbReference type="GO" id="GO:0006508">
    <property type="term" value="P:proteolysis"/>
    <property type="evidence" value="ECO:0007669"/>
    <property type="project" value="UniProtKB-KW"/>
</dbReference>
<name>A0A146G1D5_TERSA</name>
<dbReference type="InParanoid" id="A0A146G1D5"/>
<dbReference type="PANTHER" id="PTHR42987">
    <property type="entry name" value="PEPTIDASE S49"/>
    <property type="match status" value="1"/>
</dbReference>
<dbReference type="InterPro" id="IPR002142">
    <property type="entry name" value="Peptidase_S49"/>
</dbReference>
<evidence type="ECO:0000256" key="1">
    <source>
        <dbReference type="ARBA" id="ARBA00008683"/>
    </source>
</evidence>
<dbReference type="InterPro" id="IPR047272">
    <property type="entry name" value="S49_SppA_C"/>
</dbReference>
<dbReference type="NCBIfam" id="TIGR00706">
    <property type="entry name" value="SppA_dom"/>
    <property type="match status" value="1"/>
</dbReference>
<dbReference type="SUPFAM" id="SSF52096">
    <property type="entry name" value="ClpP/crotonase"/>
    <property type="match status" value="1"/>
</dbReference>